<keyword evidence="13" id="KW-1185">Reference proteome</keyword>
<reference evidence="12 13" key="1">
    <citation type="journal article" date="2013" name="BMC Genomics">
        <title>Reconstruction of the lipid metabolism for the microalga Monoraphidium neglectum from its genome sequence reveals characteristics suitable for biofuel production.</title>
        <authorList>
            <person name="Bogen C."/>
            <person name="Al-Dilaimi A."/>
            <person name="Albersmeier A."/>
            <person name="Wichmann J."/>
            <person name="Grundmann M."/>
            <person name="Rupp O."/>
            <person name="Lauersen K.J."/>
            <person name="Blifernez-Klassen O."/>
            <person name="Kalinowski J."/>
            <person name="Goesmann A."/>
            <person name="Mussgnug J.H."/>
            <person name="Kruse O."/>
        </authorList>
    </citation>
    <scope>NUCLEOTIDE SEQUENCE [LARGE SCALE GENOMIC DNA]</scope>
    <source>
        <strain evidence="12 13">SAG 48.87</strain>
    </source>
</reference>
<dbReference type="OrthoDB" id="1323at2759"/>
<dbReference type="InterPro" id="IPR033659">
    <property type="entry name" value="Ferrochelatase_N"/>
</dbReference>
<dbReference type="GO" id="GO:0006783">
    <property type="term" value="P:heme biosynthetic process"/>
    <property type="evidence" value="ECO:0007669"/>
    <property type="project" value="UniProtKB-UniRule"/>
</dbReference>
<dbReference type="EMBL" id="KK103315">
    <property type="protein sequence ID" value="KIY95806.1"/>
    <property type="molecule type" value="Genomic_DNA"/>
</dbReference>
<dbReference type="PANTHER" id="PTHR11108:SF1">
    <property type="entry name" value="FERROCHELATASE, MITOCHONDRIAL"/>
    <property type="match status" value="1"/>
</dbReference>
<name>A0A0D2M383_9CHLO</name>
<evidence type="ECO:0000256" key="2">
    <source>
        <dbReference type="ARBA" id="ARBA00004943"/>
    </source>
</evidence>
<comment type="catalytic activity">
    <reaction evidence="8 9">
        <text>heme b + 2 H(+) = protoporphyrin IX + Fe(2+)</text>
        <dbReference type="Rhea" id="RHEA:22584"/>
        <dbReference type="ChEBI" id="CHEBI:15378"/>
        <dbReference type="ChEBI" id="CHEBI:29033"/>
        <dbReference type="ChEBI" id="CHEBI:57306"/>
        <dbReference type="ChEBI" id="CHEBI:60344"/>
        <dbReference type="EC" id="4.98.1.1"/>
    </reaction>
</comment>
<keyword evidence="11" id="KW-0472">Membrane</keyword>
<evidence type="ECO:0000256" key="6">
    <source>
        <dbReference type="ARBA" id="ARBA00023239"/>
    </source>
</evidence>
<dbReference type="GO" id="GO:0005739">
    <property type="term" value="C:mitochondrion"/>
    <property type="evidence" value="ECO:0007669"/>
    <property type="project" value="TreeGrafter"/>
</dbReference>
<dbReference type="Pfam" id="PF00762">
    <property type="entry name" value="Ferrochelatase"/>
    <property type="match status" value="1"/>
</dbReference>
<evidence type="ECO:0000256" key="7">
    <source>
        <dbReference type="ARBA" id="ARBA00023244"/>
    </source>
</evidence>
<dbReference type="SUPFAM" id="SSF103511">
    <property type="entry name" value="Chlorophyll a-b binding protein"/>
    <property type="match status" value="1"/>
</dbReference>
<keyword evidence="7 9" id="KW-0627">Porphyrin biosynthesis</keyword>
<gene>
    <name evidence="12" type="ORF">MNEG_12156</name>
</gene>
<dbReference type="CDD" id="cd03411">
    <property type="entry name" value="Ferrochelatase_N"/>
    <property type="match status" value="1"/>
</dbReference>
<dbReference type="EC" id="4.98.1.1" evidence="9"/>
<evidence type="ECO:0000256" key="11">
    <source>
        <dbReference type="SAM" id="Phobius"/>
    </source>
</evidence>
<sequence>MSRSPPQMPVSSSDSGTGQLDVAPRPPQSGKVGVLLLNLGGPEKLEDVQPFLYNLFADPDIIRLPSAVRFLQPVLASVIASLRAPKSAEGYEAIGGGSPLRKITDDQAVAIRKALRKKGILDAEVYVAMRYWHPYTEEALKQVVEDGVGKLVILPLYPQFSISTSGSSLRLIEALFKGDPAFESLQHTVIPSWYQRPGYVRAMADLIQEELDQFPDPEEARIFFSAHGVPKSYVIEAGDPYKEEMEECVALIMGELARRGRGNPHTLAYQSRVGPVEWLKPYTDDSIRELGKGGCKSLLAVPISFVSEHIETLEEIDMEYRELAEESGVRHWRRVPALNTDATFIDDLADAVIEALPYVSNFGGRSSATIGSGGAGATTDASVPIGDLEALLGAYDRERRALPAPVGPWEWGFTKSAETWNGRLAMVAIIVILLLEVTTGQSVLYSAIYHMTALD</sequence>
<feature type="region of interest" description="Disordered" evidence="10">
    <location>
        <begin position="1"/>
        <end position="27"/>
    </location>
</feature>
<dbReference type="InterPro" id="IPR019772">
    <property type="entry name" value="Ferrochelatase_AS"/>
</dbReference>
<dbReference type="GeneID" id="25729490"/>
<dbReference type="SUPFAM" id="SSF53800">
    <property type="entry name" value="Chelatase"/>
    <property type="match status" value="1"/>
</dbReference>
<keyword evidence="11" id="KW-0812">Transmembrane</keyword>
<evidence type="ECO:0000256" key="3">
    <source>
        <dbReference type="ARBA" id="ARBA00007718"/>
    </source>
</evidence>
<dbReference type="UniPathway" id="UPA00252">
    <property type="reaction ID" value="UER00325"/>
</dbReference>
<comment type="function">
    <text evidence="9">Catalyzes the ferrous insertion into protoporphyrin IX.</text>
</comment>
<dbReference type="HAMAP" id="MF_00323">
    <property type="entry name" value="Ferrochelatase"/>
    <property type="match status" value="1"/>
</dbReference>
<evidence type="ECO:0000256" key="8">
    <source>
        <dbReference type="ARBA" id="ARBA00049380"/>
    </source>
</evidence>
<dbReference type="Gene3D" id="3.40.50.1400">
    <property type="match status" value="2"/>
</dbReference>
<dbReference type="FunFam" id="3.40.50.1400:FF:000006">
    <property type="entry name" value="Ferrochelatase"/>
    <property type="match status" value="1"/>
</dbReference>
<evidence type="ECO:0000256" key="9">
    <source>
        <dbReference type="RuleBase" id="RU000607"/>
    </source>
</evidence>
<keyword evidence="9" id="KW-0150">Chloroplast</keyword>
<protein>
    <recommendedName>
        <fullName evidence="9">Ferrochelatase</fullName>
        <ecNumber evidence="9">4.98.1.1</ecNumber>
    </recommendedName>
</protein>
<keyword evidence="4 9" id="KW-0408">Iron</keyword>
<comment type="pathway">
    <text evidence="2 9">Porphyrin-containing compound metabolism; protoheme biosynthesis; protoheme from protoporphyrin-IX: step 1/1.</text>
</comment>
<dbReference type="CDD" id="cd00419">
    <property type="entry name" value="Ferrochelatase_C"/>
    <property type="match status" value="1"/>
</dbReference>
<dbReference type="AlphaFoldDB" id="A0A0D2M383"/>
<comment type="subcellular location">
    <subcellularLocation>
        <location evidence="1 9">Plastid</location>
        <location evidence="1 9">Chloroplast</location>
    </subcellularLocation>
</comment>
<comment type="similarity">
    <text evidence="3 9">Belongs to the ferrochelatase family.</text>
</comment>
<dbReference type="PROSITE" id="PS00534">
    <property type="entry name" value="FERROCHELATASE"/>
    <property type="match status" value="1"/>
</dbReference>
<evidence type="ECO:0000256" key="5">
    <source>
        <dbReference type="ARBA" id="ARBA00023133"/>
    </source>
</evidence>
<keyword evidence="11" id="KW-1133">Transmembrane helix</keyword>
<evidence type="ECO:0000313" key="13">
    <source>
        <dbReference type="Proteomes" id="UP000054498"/>
    </source>
</evidence>
<dbReference type="GO" id="GO:0004325">
    <property type="term" value="F:ferrochelatase activity"/>
    <property type="evidence" value="ECO:0007669"/>
    <property type="project" value="UniProtKB-UniRule"/>
</dbReference>
<evidence type="ECO:0000256" key="4">
    <source>
        <dbReference type="ARBA" id="ARBA00023004"/>
    </source>
</evidence>
<dbReference type="GO" id="GO:0009507">
    <property type="term" value="C:chloroplast"/>
    <property type="evidence" value="ECO:0007669"/>
    <property type="project" value="UniProtKB-SubCell"/>
</dbReference>
<organism evidence="12 13">
    <name type="scientific">Monoraphidium neglectum</name>
    <dbReference type="NCBI Taxonomy" id="145388"/>
    <lineage>
        <taxon>Eukaryota</taxon>
        <taxon>Viridiplantae</taxon>
        <taxon>Chlorophyta</taxon>
        <taxon>core chlorophytes</taxon>
        <taxon>Chlorophyceae</taxon>
        <taxon>CS clade</taxon>
        <taxon>Sphaeropleales</taxon>
        <taxon>Selenastraceae</taxon>
        <taxon>Monoraphidium</taxon>
    </lineage>
</organism>
<dbReference type="Gene3D" id="1.10.3460.10">
    <property type="entry name" value="Chlorophyll a/b binding protein domain"/>
    <property type="match status" value="1"/>
</dbReference>
<dbReference type="RefSeq" id="XP_013894826.1">
    <property type="nucleotide sequence ID" value="XM_014039372.1"/>
</dbReference>
<dbReference type="NCBIfam" id="TIGR00109">
    <property type="entry name" value="hemH"/>
    <property type="match status" value="1"/>
</dbReference>
<proteinExistence type="inferred from homology"/>
<feature type="compositionally biased region" description="Polar residues" evidence="10">
    <location>
        <begin position="1"/>
        <end position="18"/>
    </location>
</feature>
<dbReference type="STRING" id="145388.A0A0D2M383"/>
<keyword evidence="5 9" id="KW-0350">Heme biosynthesis</keyword>
<evidence type="ECO:0000256" key="1">
    <source>
        <dbReference type="ARBA" id="ARBA00004229"/>
    </source>
</evidence>
<accession>A0A0D2M383</accession>
<dbReference type="Proteomes" id="UP000054498">
    <property type="component" value="Unassembled WGS sequence"/>
</dbReference>
<evidence type="ECO:0000313" key="12">
    <source>
        <dbReference type="EMBL" id="KIY95806.1"/>
    </source>
</evidence>
<feature type="transmembrane region" description="Helical" evidence="11">
    <location>
        <begin position="424"/>
        <end position="448"/>
    </location>
</feature>
<evidence type="ECO:0000256" key="10">
    <source>
        <dbReference type="SAM" id="MobiDB-lite"/>
    </source>
</evidence>
<dbReference type="PANTHER" id="PTHR11108">
    <property type="entry name" value="FERROCHELATASE"/>
    <property type="match status" value="1"/>
</dbReference>
<dbReference type="InterPro" id="IPR001015">
    <property type="entry name" value="Ferrochelatase"/>
</dbReference>
<keyword evidence="9" id="KW-0934">Plastid</keyword>
<dbReference type="InterPro" id="IPR033644">
    <property type="entry name" value="Ferrochelatase_C"/>
</dbReference>
<dbReference type="KEGG" id="mng:MNEG_12156"/>
<keyword evidence="6 9" id="KW-0456">Lyase</keyword>